<evidence type="ECO:0000313" key="3">
    <source>
        <dbReference type="Proteomes" id="UP000823636"/>
    </source>
</evidence>
<dbReference type="CDD" id="cd02150">
    <property type="entry name" value="nitroreductase"/>
    <property type="match status" value="1"/>
</dbReference>
<evidence type="ECO:0000259" key="1">
    <source>
        <dbReference type="Pfam" id="PF00881"/>
    </source>
</evidence>
<gene>
    <name evidence="2" type="ORF">IAC54_04580</name>
</gene>
<dbReference type="InterPro" id="IPR029479">
    <property type="entry name" value="Nitroreductase"/>
</dbReference>
<comment type="caution">
    <text evidence="2">The sequence shown here is derived from an EMBL/GenBank/DDBJ whole genome shotgun (WGS) entry which is preliminary data.</text>
</comment>
<dbReference type="AlphaFoldDB" id="A0A9D9H7V2"/>
<dbReference type="Pfam" id="PF00881">
    <property type="entry name" value="Nitroreductase"/>
    <property type="match status" value="2"/>
</dbReference>
<accession>A0A9D9H7V2</accession>
<dbReference type="Proteomes" id="UP000823636">
    <property type="component" value="Unassembled WGS sequence"/>
</dbReference>
<dbReference type="InterPro" id="IPR050627">
    <property type="entry name" value="Nitroreductase/BluB"/>
</dbReference>
<dbReference type="Gene3D" id="3.40.109.10">
    <property type="entry name" value="NADH Oxidase"/>
    <property type="match status" value="1"/>
</dbReference>
<dbReference type="PANTHER" id="PTHR23026">
    <property type="entry name" value="NADPH NITROREDUCTASE"/>
    <property type="match status" value="1"/>
</dbReference>
<protein>
    <submittedName>
        <fullName evidence="2">Nitroreductase family protein</fullName>
    </submittedName>
</protein>
<dbReference type="SUPFAM" id="SSF55469">
    <property type="entry name" value="FMN-dependent nitroreductase-like"/>
    <property type="match status" value="1"/>
</dbReference>
<dbReference type="EMBL" id="JADIMW010000049">
    <property type="protein sequence ID" value="MBO8438158.1"/>
    <property type="molecule type" value="Genomic_DNA"/>
</dbReference>
<proteinExistence type="predicted"/>
<dbReference type="PANTHER" id="PTHR23026:SF123">
    <property type="entry name" value="NAD(P)H NITROREDUCTASE RV3131-RELATED"/>
    <property type="match status" value="1"/>
</dbReference>
<evidence type="ECO:0000313" key="2">
    <source>
        <dbReference type="EMBL" id="MBO8438158.1"/>
    </source>
</evidence>
<dbReference type="GO" id="GO:0016491">
    <property type="term" value="F:oxidoreductase activity"/>
    <property type="evidence" value="ECO:0007669"/>
    <property type="project" value="InterPro"/>
</dbReference>
<sequence>METSKVLNLILAVALVVLSVKITFLDSDKGGGAANGECDTAQIVLDNIMTRTSIRDYTQQKVEKEKIETILRAGMAAPTARNCQPWSFVVIDNEEMLQKIAEVMPNAKMTSKASFAVAVCGNMDKAMEGDGREYWVQDVSAVSENILLAAHGMGLGAVWTGVYPIKARMQSLSDLLSLPENIVPFCVIPVGYPAESPLPKDKWKPENVHYNTWQ</sequence>
<name>A0A9D9H7V2_9BACT</name>
<reference evidence="2" key="1">
    <citation type="submission" date="2020-10" db="EMBL/GenBank/DDBJ databases">
        <authorList>
            <person name="Gilroy R."/>
        </authorList>
    </citation>
    <scope>NUCLEOTIDE SEQUENCE</scope>
    <source>
        <strain evidence="2">G3-4614</strain>
    </source>
</reference>
<feature type="domain" description="Nitroreductase" evidence="1">
    <location>
        <begin position="111"/>
        <end position="192"/>
    </location>
</feature>
<reference evidence="2" key="2">
    <citation type="journal article" date="2021" name="PeerJ">
        <title>Extensive microbial diversity within the chicken gut microbiome revealed by metagenomics and culture.</title>
        <authorList>
            <person name="Gilroy R."/>
            <person name="Ravi A."/>
            <person name="Getino M."/>
            <person name="Pursley I."/>
            <person name="Horton D.L."/>
            <person name="Alikhan N.F."/>
            <person name="Baker D."/>
            <person name="Gharbi K."/>
            <person name="Hall N."/>
            <person name="Watson M."/>
            <person name="Adriaenssens E.M."/>
            <person name="Foster-Nyarko E."/>
            <person name="Jarju S."/>
            <person name="Secka A."/>
            <person name="Antonio M."/>
            <person name="Oren A."/>
            <person name="Chaudhuri R.R."/>
            <person name="La Ragione R."/>
            <person name="Hildebrand F."/>
            <person name="Pallen M.J."/>
        </authorList>
    </citation>
    <scope>NUCLEOTIDE SEQUENCE</scope>
    <source>
        <strain evidence="2">G3-4614</strain>
    </source>
</reference>
<organism evidence="2 3">
    <name type="scientific">Candidatus Caccoplasma merdipullorum</name>
    <dbReference type="NCBI Taxonomy" id="2840718"/>
    <lineage>
        <taxon>Bacteria</taxon>
        <taxon>Pseudomonadati</taxon>
        <taxon>Bacteroidota</taxon>
        <taxon>Bacteroidia</taxon>
        <taxon>Bacteroidales</taxon>
        <taxon>Bacteroidaceae</taxon>
        <taxon>Bacteroidaceae incertae sedis</taxon>
        <taxon>Candidatus Caccoplasma</taxon>
    </lineage>
</organism>
<dbReference type="InterPro" id="IPR000415">
    <property type="entry name" value="Nitroreductase-like"/>
</dbReference>
<feature type="domain" description="Nitroreductase" evidence="1">
    <location>
        <begin position="48"/>
        <end position="104"/>
    </location>
</feature>